<organism evidence="1 2">
    <name type="scientific">Hominisplanchenecus murintestinalis</name>
    <dbReference type="NCBI Taxonomy" id="2941517"/>
    <lineage>
        <taxon>Bacteria</taxon>
        <taxon>Bacillati</taxon>
        <taxon>Bacillota</taxon>
        <taxon>Clostridia</taxon>
        <taxon>Lachnospirales</taxon>
        <taxon>Lachnospiraceae</taxon>
        <taxon>Hominisplanchenecus</taxon>
    </lineage>
</organism>
<reference evidence="1" key="1">
    <citation type="submission" date="2019-04" db="EMBL/GenBank/DDBJ databases">
        <title>Microbes associate with the intestines of laboratory mice.</title>
        <authorList>
            <person name="Navarre W."/>
            <person name="Wong E."/>
            <person name="Huang K."/>
            <person name="Tropini C."/>
            <person name="Ng K."/>
            <person name="Yu B."/>
        </authorList>
    </citation>
    <scope>NUCLEOTIDE SEQUENCE</scope>
    <source>
        <strain evidence="1">NM72_1-8</strain>
    </source>
</reference>
<proteinExistence type="predicted"/>
<evidence type="ECO:0000313" key="1">
    <source>
        <dbReference type="EMBL" id="TGX98813.1"/>
    </source>
</evidence>
<dbReference type="EMBL" id="SRZB01000013">
    <property type="protein sequence ID" value="TGX98813.1"/>
    <property type="molecule type" value="Genomic_DNA"/>
</dbReference>
<sequence>MNVNVLVDASGSMTENDKESVVKYLLYAINGYANGDNSFSIKLFQWGNRLIEVESVFKVEIEEGRASDEVVEFLRNHSEDKNFIITDGGFTREIKNGIRTIPDRKDIYYVGVGCDCNMPSLRSVADSEHIYLAQDAISCLKKC</sequence>
<evidence type="ECO:0000313" key="2">
    <source>
        <dbReference type="Proteomes" id="UP000307720"/>
    </source>
</evidence>
<comment type="caution">
    <text evidence="1">The sequence shown here is derived from an EMBL/GenBank/DDBJ whole genome shotgun (WGS) entry which is preliminary data.</text>
</comment>
<gene>
    <name evidence="1" type="ORF">E5357_07565</name>
</gene>
<dbReference type="Proteomes" id="UP000307720">
    <property type="component" value="Unassembled WGS sequence"/>
</dbReference>
<accession>A0AC61R0Y3</accession>
<protein>
    <submittedName>
        <fullName evidence="1">Uncharacterized protein</fullName>
    </submittedName>
</protein>
<keyword evidence="2" id="KW-1185">Reference proteome</keyword>
<name>A0AC61R0Y3_9FIRM</name>